<dbReference type="Gene3D" id="2.130.10.10">
    <property type="entry name" value="YVTN repeat-like/Quinoprotein amine dehydrogenase"/>
    <property type="match status" value="1"/>
</dbReference>
<dbReference type="PROSITE" id="PS50294">
    <property type="entry name" value="WD_REPEATS_REGION"/>
    <property type="match status" value="1"/>
</dbReference>
<dbReference type="SUPFAM" id="SSF50978">
    <property type="entry name" value="WD40 repeat-like"/>
    <property type="match status" value="1"/>
</dbReference>
<dbReference type="SMR" id="A0A482WM45"/>
<dbReference type="SMART" id="SM00320">
    <property type="entry name" value="WD40"/>
    <property type="match status" value="1"/>
</dbReference>
<dbReference type="InterPro" id="IPR036322">
    <property type="entry name" value="WD40_repeat_dom_sf"/>
</dbReference>
<accession>A0A482WM45</accession>
<dbReference type="InterPro" id="IPR001680">
    <property type="entry name" value="WD40_rpt"/>
</dbReference>
<feature type="repeat" description="WD" evidence="3">
    <location>
        <begin position="23"/>
        <end position="55"/>
    </location>
</feature>
<evidence type="ECO:0000256" key="1">
    <source>
        <dbReference type="ARBA" id="ARBA00022574"/>
    </source>
</evidence>
<dbReference type="AlphaFoldDB" id="A0A482WM45"/>
<keyword evidence="5" id="KW-1185">Reference proteome</keyword>
<dbReference type="InterPro" id="IPR015943">
    <property type="entry name" value="WD40/YVTN_repeat-like_dom_sf"/>
</dbReference>
<dbReference type="STRING" id="195883.A0A482WM45"/>
<keyword evidence="1 3" id="KW-0853">WD repeat</keyword>
<evidence type="ECO:0000313" key="5">
    <source>
        <dbReference type="Proteomes" id="UP000291343"/>
    </source>
</evidence>
<dbReference type="PROSITE" id="PS50082">
    <property type="entry name" value="WD_REPEATS_2"/>
    <property type="match status" value="2"/>
</dbReference>
<dbReference type="InParanoid" id="A0A482WM45"/>
<proteinExistence type="predicted"/>
<dbReference type="PANTHER" id="PTHR15574">
    <property type="entry name" value="WD REPEAT DOMAIN-CONTAINING FAMILY"/>
    <property type="match status" value="1"/>
</dbReference>
<reference evidence="4 5" key="1">
    <citation type="journal article" date="2017" name="Gigascience">
        <title>Genome sequence of the small brown planthopper, Laodelphax striatellus.</title>
        <authorList>
            <person name="Zhu J."/>
            <person name="Jiang F."/>
            <person name="Wang X."/>
            <person name="Yang P."/>
            <person name="Bao Y."/>
            <person name="Zhao W."/>
            <person name="Wang W."/>
            <person name="Lu H."/>
            <person name="Wang Q."/>
            <person name="Cui N."/>
            <person name="Li J."/>
            <person name="Chen X."/>
            <person name="Luo L."/>
            <person name="Yu J."/>
            <person name="Kang L."/>
            <person name="Cui F."/>
        </authorList>
    </citation>
    <scope>NUCLEOTIDE SEQUENCE [LARGE SCALE GENOMIC DNA]</scope>
    <source>
        <strain evidence="4">Lst14</strain>
    </source>
</reference>
<dbReference type="Pfam" id="PF00400">
    <property type="entry name" value="WD40"/>
    <property type="match status" value="1"/>
</dbReference>
<protein>
    <submittedName>
        <fullName evidence="4">Uncharacterized protein</fullName>
    </submittedName>
</protein>
<dbReference type="Proteomes" id="UP000291343">
    <property type="component" value="Unassembled WGS sequence"/>
</dbReference>
<dbReference type="OrthoDB" id="4869960at2759"/>
<dbReference type="GO" id="GO:0080008">
    <property type="term" value="C:Cul4-RING E3 ubiquitin ligase complex"/>
    <property type="evidence" value="ECO:0007669"/>
    <property type="project" value="TreeGrafter"/>
</dbReference>
<comment type="caution">
    <text evidence="4">The sequence shown here is derived from an EMBL/GenBank/DDBJ whole genome shotgun (WGS) entry which is preliminary data.</text>
</comment>
<gene>
    <name evidence="4" type="ORF">LSTR_LSTR016590</name>
</gene>
<dbReference type="EMBL" id="QKKF02031863">
    <property type="protein sequence ID" value="RZF34316.1"/>
    <property type="molecule type" value="Genomic_DNA"/>
</dbReference>
<evidence type="ECO:0000256" key="2">
    <source>
        <dbReference type="ARBA" id="ARBA00022737"/>
    </source>
</evidence>
<dbReference type="InterPro" id="IPR045151">
    <property type="entry name" value="DCAF8"/>
</dbReference>
<evidence type="ECO:0000313" key="4">
    <source>
        <dbReference type="EMBL" id="RZF34316.1"/>
    </source>
</evidence>
<sequence>MAGSDDGSIYFWERESTNNVRILKGDSSIVNCLQPHPSSCLLASSGIDTTVRLWSPQPEVKSLSFI</sequence>
<keyword evidence="2" id="KW-0677">Repeat</keyword>
<organism evidence="4 5">
    <name type="scientific">Laodelphax striatellus</name>
    <name type="common">Small brown planthopper</name>
    <name type="synonym">Delphax striatella</name>
    <dbReference type="NCBI Taxonomy" id="195883"/>
    <lineage>
        <taxon>Eukaryota</taxon>
        <taxon>Metazoa</taxon>
        <taxon>Ecdysozoa</taxon>
        <taxon>Arthropoda</taxon>
        <taxon>Hexapoda</taxon>
        <taxon>Insecta</taxon>
        <taxon>Pterygota</taxon>
        <taxon>Neoptera</taxon>
        <taxon>Paraneoptera</taxon>
        <taxon>Hemiptera</taxon>
        <taxon>Auchenorrhyncha</taxon>
        <taxon>Fulgoroidea</taxon>
        <taxon>Delphacidae</taxon>
        <taxon>Criomorphinae</taxon>
        <taxon>Laodelphax</taxon>
    </lineage>
</organism>
<evidence type="ECO:0000256" key="3">
    <source>
        <dbReference type="PROSITE-ProRule" id="PRU00221"/>
    </source>
</evidence>
<name>A0A482WM45_LAOST</name>
<dbReference type="GO" id="GO:0045717">
    <property type="term" value="P:negative regulation of fatty acid biosynthetic process"/>
    <property type="evidence" value="ECO:0007669"/>
    <property type="project" value="TreeGrafter"/>
</dbReference>
<dbReference type="PANTHER" id="PTHR15574:SF40">
    <property type="entry name" value="WD AND TETRATRICOPEPTIDE REPEATS PROTEIN 1"/>
    <property type="match status" value="1"/>
</dbReference>
<dbReference type="GO" id="GO:0005737">
    <property type="term" value="C:cytoplasm"/>
    <property type="evidence" value="ECO:0007669"/>
    <property type="project" value="TreeGrafter"/>
</dbReference>
<feature type="repeat" description="WD" evidence="3">
    <location>
        <begin position="1"/>
        <end position="22"/>
    </location>
</feature>